<dbReference type="EMBL" id="CP006852">
    <property type="protein sequence ID" value="AHC34201.1"/>
    <property type="molecule type" value="Genomic_DNA"/>
</dbReference>
<organism evidence="1 2">
    <name type="scientific">Pseudomonas gorinensis</name>
    <dbReference type="NCBI Taxonomy" id="3240790"/>
    <lineage>
        <taxon>Bacteria</taxon>
        <taxon>Pseudomonadati</taxon>
        <taxon>Pseudomonadota</taxon>
        <taxon>Gammaproteobacteria</taxon>
        <taxon>Pseudomonadales</taxon>
        <taxon>Pseudomonadaceae</taxon>
        <taxon>Pseudomonas</taxon>
    </lineage>
</organism>
<proteinExistence type="predicted"/>
<protein>
    <submittedName>
        <fullName evidence="1">Uncharacterized protein</fullName>
    </submittedName>
</protein>
<evidence type="ECO:0000313" key="2">
    <source>
        <dbReference type="Proteomes" id="UP000018725"/>
    </source>
</evidence>
<sequence length="71" mass="7888">MRAMHLSNVERELAELKKVVAALAVRSVVHEEMAFDLDHYGVTVLDVGTAHQLLDTPPEPTEALQKLLALR</sequence>
<keyword evidence="2" id="KW-1185">Reference proteome</keyword>
<evidence type="ECO:0000313" key="1">
    <source>
        <dbReference type="EMBL" id="AHC34201.1"/>
    </source>
</evidence>
<reference evidence="1 2" key="1">
    <citation type="journal article" date="2014" name="Genome Announc.">
        <title>Complete Genome Sequence of Pseudomonas sp. Strain TKP, Isolated from a gamma-Hexachlorocyclohexane-Degrading Mixed Culture.</title>
        <authorList>
            <person name="Ohtsubo Y."/>
            <person name="Kishida K."/>
            <person name="Sato T."/>
            <person name="Tabata M."/>
            <person name="Kawasumi T."/>
            <person name="Ogura Y."/>
            <person name="Hayashi T."/>
            <person name="Tsuda M."/>
            <person name="Nagata Y."/>
        </authorList>
    </citation>
    <scope>NUCLEOTIDE SEQUENCE [LARGE SCALE GENOMIC DNA]</scope>
    <source>
        <strain evidence="1 2">TKP</strain>
    </source>
</reference>
<dbReference type="Proteomes" id="UP000018725">
    <property type="component" value="Chromosome"/>
</dbReference>
<gene>
    <name evidence="1" type="ORF">U771_08285</name>
</gene>
<name>A0ACA7P2M8_9PSED</name>
<accession>A0ACA7P2M8</accession>